<dbReference type="Gene3D" id="3.30.40.10">
    <property type="entry name" value="Zinc/RING finger domain, C3HC4 (zinc finger)"/>
    <property type="match status" value="1"/>
</dbReference>
<evidence type="ECO:0000259" key="14">
    <source>
        <dbReference type="PROSITE" id="PS50089"/>
    </source>
</evidence>
<dbReference type="GO" id="GO:0031491">
    <property type="term" value="F:nucleosome binding"/>
    <property type="evidence" value="ECO:0007669"/>
    <property type="project" value="TreeGrafter"/>
</dbReference>
<dbReference type="InterPro" id="IPR001841">
    <property type="entry name" value="Znf_RING"/>
</dbReference>
<dbReference type="PANTHER" id="PTHR23328:SF0">
    <property type="entry name" value="RING-TYPE DOMAIN-CONTAINING PROTEIN"/>
    <property type="match status" value="1"/>
</dbReference>
<keyword evidence="16" id="KW-1185">Reference proteome</keyword>
<evidence type="ECO:0000256" key="7">
    <source>
        <dbReference type="ARBA" id="ARBA00022771"/>
    </source>
</evidence>
<comment type="catalytic activity">
    <reaction evidence="1">
        <text>S-ubiquitinyl-[E2 ubiquitin-conjugating enzyme]-L-cysteine + [acceptor protein]-L-lysine = [E2 ubiquitin-conjugating enzyme]-L-cysteine + N(6)-ubiquitinyl-[acceptor protein]-L-lysine.</text>
        <dbReference type="EC" id="2.3.2.27"/>
    </reaction>
</comment>
<sequence>MVGKNPKPKKKVERLHYRNLEPSEVVCPVCRTIFVEPVTLPCDHVFCKECFEDTMENVTLGCPLCRNRVGSWVRTAKKADKFINKEFWEAIQSQYAKALRNKYHGFDNDFEKEEPVIIVARPGDIRKEYEKEKNKHLEEQNKSKAEEEMASAALIKNLSEEEAHEKQAKEEQLRKDELLAQKLQEELNAPSTSRRLRPVNANKAGPLDRFIKNQSIKNSKNSPEQKQPKKLFVAERKVMCSSSGDNSDIIDQECRFYFKPIDLNKKYHKPGKVPLKVSAVKGLLTGKKIVRPPSGEKPRIGYGQTAFAWFISGPTRKSVEEVKQKVPTGKELPSTSHQSLKRKSNSFDDTKLPKKRTIVVPSSAKKNDNLPVKRSNTWSQTCHHMTTRRSKASTPSSFLGFDTSEIEESEKISNSIKNIPHSYLKNKQTEDSIKKIKLKQSIDINRNIPKSTNVTLNNSAIDSINGEINGLSPESPVINNFIGKNLIQFNKPSKNPIIFETPPGDFDSSDSEEDVVLSNLIDSFCKSKLEESAPIIPKKAPKKVPLSKAGTSKNVDNDSKAEELCLSKASPEEKKRKRQEIDDFALAKKLQAEFDRIHVLSTTRRGTRRRQVTLDEMLTV</sequence>
<dbReference type="SMART" id="SM00184">
    <property type="entry name" value="RING"/>
    <property type="match status" value="1"/>
</dbReference>
<dbReference type="PANTHER" id="PTHR23328">
    <property type="entry name" value="RING-TYPE DOMAIN-CONTAINING PROTEIN"/>
    <property type="match status" value="1"/>
</dbReference>
<evidence type="ECO:0000256" key="9">
    <source>
        <dbReference type="ARBA" id="ARBA00022833"/>
    </source>
</evidence>
<evidence type="ECO:0000313" key="16">
    <source>
        <dbReference type="Proteomes" id="UP001152799"/>
    </source>
</evidence>
<keyword evidence="8" id="KW-0833">Ubl conjugation pathway</keyword>
<evidence type="ECO:0000313" key="15">
    <source>
        <dbReference type="EMBL" id="CAG9768980.1"/>
    </source>
</evidence>
<dbReference type="InterPro" id="IPR051657">
    <property type="entry name" value="RNF168/RNF169_E3_ubiq-ligase"/>
</dbReference>
<keyword evidence="5" id="KW-0479">Metal-binding</keyword>
<feature type="domain" description="RING-type" evidence="14">
    <location>
        <begin position="27"/>
        <end position="66"/>
    </location>
</feature>
<dbReference type="GO" id="GO:0006302">
    <property type="term" value="P:double-strand break repair"/>
    <property type="evidence" value="ECO:0007669"/>
    <property type="project" value="TreeGrafter"/>
</dbReference>
<feature type="region of interest" description="Disordered" evidence="13">
    <location>
        <begin position="186"/>
        <end position="229"/>
    </location>
</feature>
<evidence type="ECO:0000256" key="3">
    <source>
        <dbReference type="ARBA" id="ARBA00012483"/>
    </source>
</evidence>
<gene>
    <name evidence="15" type="ORF">CEUTPL_LOCUS9498</name>
</gene>
<feature type="compositionally biased region" description="Polar residues" evidence="13">
    <location>
        <begin position="212"/>
        <end position="225"/>
    </location>
</feature>
<dbReference type="EC" id="2.3.2.27" evidence="3"/>
<dbReference type="EMBL" id="OU892281">
    <property type="protein sequence ID" value="CAG9768980.1"/>
    <property type="molecule type" value="Genomic_DNA"/>
</dbReference>
<dbReference type="CDD" id="cd22249">
    <property type="entry name" value="UDM1_RNF168_RNF169-like"/>
    <property type="match status" value="1"/>
</dbReference>
<evidence type="ECO:0000256" key="13">
    <source>
        <dbReference type="SAM" id="MobiDB-lite"/>
    </source>
</evidence>
<evidence type="ECO:0000256" key="12">
    <source>
        <dbReference type="SAM" id="Coils"/>
    </source>
</evidence>
<evidence type="ECO:0000256" key="10">
    <source>
        <dbReference type="ARBA" id="ARBA00023242"/>
    </source>
</evidence>
<keyword evidence="7 11" id="KW-0863">Zinc-finger</keyword>
<dbReference type="OrthoDB" id="426657at2759"/>
<evidence type="ECO:0000256" key="6">
    <source>
        <dbReference type="ARBA" id="ARBA00022763"/>
    </source>
</evidence>
<dbReference type="SUPFAM" id="SSF57850">
    <property type="entry name" value="RING/U-box"/>
    <property type="match status" value="1"/>
</dbReference>
<name>A0A9N9MUJ9_9CUCU</name>
<evidence type="ECO:0000256" key="4">
    <source>
        <dbReference type="ARBA" id="ARBA00022679"/>
    </source>
</evidence>
<keyword evidence="9" id="KW-0862">Zinc</keyword>
<dbReference type="InterPro" id="IPR018957">
    <property type="entry name" value="Znf_C3HC4_RING-type"/>
</dbReference>
<feature type="coiled-coil region" evidence="12">
    <location>
        <begin position="126"/>
        <end position="186"/>
    </location>
</feature>
<dbReference type="InterPro" id="IPR013083">
    <property type="entry name" value="Znf_RING/FYVE/PHD"/>
</dbReference>
<dbReference type="Pfam" id="PF00097">
    <property type="entry name" value="zf-C3HC4"/>
    <property type="match status" value="1"/>
</dbReference>
<feature type="compositionally biased region" description="Basic and acidic residues" evidence="13">
    <location>
        <begin position="555"/>
        <end position="574"/>
    </location>
</feature>
<evidence type="ECO:0000256" key="8">
    <source>
        <dbReference type="ARBA" id="ARBA00022786"/>
    </source>
</evidence>
<dbReference type="PROSITE" id="PS50089">
    <property type="entry name" value="ZF_RING_2"/>
    <property type="match status" value="1"/>
</dbReference>
<feature type="region of interest" description="Disordered" evidence="13">
    <location>
        <begin position="540"/>
        <end position="579"/>
    </location>
</feature>
<reference evidence="15" key="1">
    <citation type="submission" date="2022-01" db="EMBL/GenBank/DDBJ databases">
        <authorList>
            <person name="King R."/>
        </authorList>
    </citation>
    <scope>NUCLEOTIDE SEQUENCE</scope>
</reference>
<evidence type="ECO:0000256" key="1">
    <source>
        <dbReference type="ARBA" id="ARBA00000900"/>
    </source>
</evidence>
<dbReference type="GO" id="GO:0061630">
    <property type="term" value="F:ubiquitin protein ligase activity"/>
    <property type="evidence" value="ECO:0007669"/>
    <property type="project" value="UniProtKB-EC"/>
</dbReference>
<accession>A0A9N9MUJ9</accession>
<keyword evidence="4" id="KW-0808">Transferase</keyword>
<proteinExistence type="predicted"/>
<dbReference type="Proteomes" id="UP001152799">
    <property type="component" value="Chromosome 5"/>
</dbReference>
<comment type="subcellular location">
    <subcellularLocation>
        <location evidence="2">Nucleus</location>
    </subcellularLocation>
</comment>
<dbReference type="GO" id="GO:0008270">
    <property type="term" value="F:zinc ion binding"/>
    <property type="evidence" value="ECO:0007669"/>
    <property type="project" value="UniProtKB-KW"/>
</dbReference>
<evidence type="ECO:0000256" key="2">
    <source>
        <dbReference type="ARBA" id="ARBA00004123"/>
    </source>
</evidence>
<dbReference type="GO" id="GO:0005634">
    <property type="term" value="C:nucleus"/>
    <property type="evidence" value="ECO:0007669"/>
    <property type="project" value="UniProtKB-SubCell"/>
</dbReference>
<keyword evidence="10" id="KW-0539">Nucleus</keyword>
<dbReference type="AlphaFoldDB" id="A0A9N9MUJ9"/>
<dbReference type="GO" id="GO:0035861">
    <property type="term" value="C:site of double-strand break"/>
    <property type="evidence" value="ECO:0007669"/>
    <property type="project" value="TreeGrafter"/>
</dbReference>
<keyword evidence="6" id="KW-0227">DNA damage</keyword>
<feature type="region of interest" description="Disordered" evidence="13">
    <location>
        <begin position="325"/>
        <end position="374"/>
    </location>
</feature>
<organism evidence="15 16">
    <name type="scientific">Ceutorhynchus assimilis</name>
    <name type="common">cabbage seed weevil</name>
    <dbReference type="NCBI Taxonomy" id="467358"/>
    <lineage>
        <taxon>Eukaryota</taxon>
        <taxon>Metazoa</taxon>
        <taxon>Ecdysozoa</taxon>
        <taxon>Arthropoda</taxon>
        <taxon>Hexapoda</taxon>
        <taxon>Insecta</taxon>
        <taxon>Pterygota</taxon>
        <taxon>Neoptera</taxon>
        <taxon>Endopterygota</taxon>
        <taxon>Coleoptera</taxon>
        <taxon>Polyphaga</taxon>
        <taxon>Cucujiformia</taxon>
        <taxon>Curculionidae</taxon>
        <taxon>Ceutorhynchinae</taxon>
        <taxon>Ceutorhynchus</taxon>
    </lineage>
</organism>
<protein>
    <recommendedName>
        <fullName evidence="3">RING-type E3 ubiquitin transferase</fullName>
        <ecNumber evidence="3">2.3.2.27</ecNumber>
    </recommendedName>
</protein>
<evidence type="ECO:0000256" key="11">
    <source>
        <dbReference type="PROSITE-ProRule" id="PRU00175"/>
    </source>
</evidence>
<keyword evidence="12" id="KW-0175">Coiled coil</keyword>
<evidence type="ECO:0000256" key="5">
    <source>
        <dbReference type="ARBA" id="ARBA00022723"/>
    </source>
</evidence>